<dbReference type="AlphaFoldDB" id="A0A1H5TL76"/>
<feature type="active site" description="Proton acceptor" evidence="9">
    <location>
        <position position="70"/>
    </location>
</feature>
<keyword evidence="6 9" id="KW-0057">Aromatic amino acid biosynthesis</keyword>
<evidence type="ECO:0000256" key="6">
    <source>
        <dbReference type="ARBA" id="ARBA00023141"/>
    </source>
</evidence>
<evidence type="ECO:0000256" key="9">
    <source>
        <dbReference type="HAMAP-Rule" id="MF_00131"/>
    </source>
</evidence>
<dbReference type="PANTHER" id="PTHR43406:SF1">
    <property type="entry name" value="TRYPTOPHAN SYNTHASE ALPHA CHAIN, CHLOROPLASTIC"/>
    <property type="match status" value="1"/>
</dbReference>
<dbReference type="PROSITE" id="PS00167">
    <property type="entry name" value="TRP_SYNTHASE_ALPHA"/>
    <property type="match status" value="1"/>
</dbReference>
<reference evidence="11 12" key="1">
    <citation type="submission" date="2016-10" db="EMBL/GenBank/DDBJ databases">
        <authorList>
            <person name="de Groot N.N."/>
        </authorList>
    </citation>
    <scope>NUCLEOTIDE SEQUENCE [LARGE SCALE GENOMIC DNA]</scope>
    <source>
        <strain evidence="11 12">Nm13</strain>
    </source>
</reference>
<evidence type="ECO:0000256" key="2">
    <source>
        <dbReference type="ARBA" id="ARBA00004733"/>
    </source>
</evidence>
<evidence type="ECO:0000256" key="8">
    <source>
        <dbReference type="ARBA" id="ARBA00049047"/>
    </source>
</evidence>
<dbReference type="HAMAP" id="MF_00131">
    <property type="entry name" value="Trp_synth_alpha"/>
    <property type="match status" value="1"/>
</dbReference>
<dbReference type="Gene3D" id="3.20.20.70">
    <property type="entry name" value="Aldolase class I"/>
    <property type="match status" value="1"/>
</dbReference>
<comment type="function">
    <text evidence="1 9">The alpha subunit is responsible for the aldol cleavage of indoleglycerol phosphate to indole and glyceraldehyde 3-phosphate.</text>
</comment>
<dbReference type="Pfam" id="PF00290">
    <property type="entry name" value="Trp_syntA"/>
    <property type="match status" value="1"/>
</dbReference>
<dbReference type="InterPro" id="IPR011060">
    <property type="entry name" value="RibuloseP-bd_barrel"/>
</dbReference>
<evidence type="ECO:0000256" key="3">
    <source>
        <dbReference type="ARBA" id="ARBA00011270"/>
    </source>
</evidence>
<dbReference type="InterPro" id="IPR018204">
    <property type="entry name" value="Trp_synthase_alpha_AS"/>
</dbReference>
<comment type="subunit">
    <text evidence="3 9">Tetramer of two alpha and two beta chains.</text>
</comment>
<gene>
    <name evidence="9" type="primary">trpA</name>
    <name evidence="11" type="ORF">SAMN05216334_10542</name>
</gene>
<comment type="catalytic activity">
    <reaction evidence="8 9">
        <text>(1S,2R)-1-C-(indol-3-yl)glycerol 3-phosphate + L-serine = D-glyceraldehyde 3-phosphate + L-tryptophan + H2O</text>
        <dbReference type="Rhea" id="RHEA:10532"/>
        <dbReference type="ChEBI" id="CHEBI:15377"/>
        <dbReference type="ChEBI" id="CHEBI:33384"/>
        <dbReference type="ChEBI" id="CHEBI:57912"/>
        <dbReference type="ChEBI" id="CHEBI:58866"/>
        <dbReference type="ChEBI" id="CHEBI:59776"/>
        <dbReference type="EC" id="4.2.1.20"/>
    </reaction>
</comment>
<comment type="pathway">
    <text evidence="2 9">Amino-acid biosynthesis; L-tryptophan biosynthesis; L-tryptophan from chorismate: step 5/5.</text>
</comment>
<dbReference type="SUPFAM" id="SSF51366">
    <property type="entry name" value="Ribulose-phoshate binding barrel"/>
    <property type="match status" value="1"/>
</dbReference>
<dbReference type="FunFam" id="3.20.20.70:FF:000037">
    <property type="entry name" value="Tryptophan synthase alpha chain"/>
    <property type="match status" value="1"/>
</dbReference>
<comment type="similarity">
    <text evidence="9 10">Belongs to the TrpA family.</text>
</comment>
<evidence type="ECO:0000256" key="1">
    <source>
        <dbReference type="ARBA" id="ARBA00003365"/>
    </source>
</evidence>
<name>A0A1H5TL76_9PROT</name>
<protein>
    <recommendedName>
        <fullName evidence="9">Tryptophan synthase alpha chain</fullName>
        <ecNumber evidence="9">4.2.1.20</ecNumber>
    </recommendedName>
</protein>
<accession>A0A1H5TL76</accession>
<evidence type="ECO:0000313" key="12">
    <source>
        <dbReference type="Proteomes" id="UP000236753"/>
    </source>
</evidence>
<proteinExistence type="inferred from homology"/>
<evidence type="ECO:0000256" key="10">
    <source>
        <dbReference type="RuleBase" id="RU003662"/>
    </source>
</evidence>
<evidence type="ECO:0000256" key="7">
    <source>
        <dbReference type="ARBA" id="ARBA00023239"/>
    </source>
</evidence>
<dbReference type="EMBL" id="FNUX01000005">
    <property type="protein sequence ID" value="SEF63526.1"/>
    <property type="molecule type" value="Genomic_DNA"/>
</dbReference>
<keyword evidence="4 9" id="KW-0028">Amino-acid biosynthesis</keyword>
<dbReference type="PANTHER" id="PTHR43406">
    <property type="entry name" value="TRYPTOPHAN SYNTHASE, ALPHA CHAIN"/>
    <property type="match status" value="1"/>
</dbReference>
<keyword evidence="5 9" id="KW-0822">Tryptophan biosynthesis</keyword>
<dbReference type="GO" id="GO:0005829">
    <property type="term" value="C:cytosol"/>
    <property type="evidence" value="ECO:0007669"/>
    <property type="project" value="TreeGrafter"/>
</dbReference>
<dbReference type="InterPro" id="IPR002028">
    <property type="entry name" value="Trp_synthase_suA"/>
</dbReference>
<dbReference type="EC" id="4.2.1.20" evidence="9"/>
<evidence type="ECO:0000256" key="5">
    <source>
        <dbReference type="ARBA" id="ARBA00022822"/>
    </source>
</evidence>
<feature type="active site" description="Proton acceptor" evidence="9">
    <location>
        <position position="81"/>
    </location>
</feature>
<dbReference type="InterPro" id="IPR013785">
    <property type="entry name" value="Aldolase_TIM"/>
</dbReference>
<evidence type="ECO:0000313" key="11">
    <source>
        <dbReference type="EMBL" id="SEF63526.1"/>
    </source>
</evidence>
<evidence type="ECO:0000256" key="4">
    <source>
        <dbReference type="ARBA" id="ARBA00022605"/>
    </source>
</evidence>
<dbReference type="CDD" id="cd04724">
    <property type="entry name" value="Tryptophan_synthase_alpha"/>
    <property type="match status" value="1"/>
</dbReference>
<dbReference type="NCBIfam" id="TIGR00262">
    <property type="entry name" value="trpA"/>
    <property type="match status" value="1"/>
</dbReference>
<keyword evidence="7 9" id="KW-0456">Lyase</keyword>
<dbReference type="GO" id="GO:0004834">
    <property type="term" value="F:tryptophan synthase activity"/>
    <property type="evidence" value="ECO:0007669"/>
    <property type="project" value="UniProtKB-UniRule"/>
</dbReference>
<sequence>MSLDSIKNFLNFFSGQSDAKSINRIAKTFAKLKEQNRKALIPFITAGDPHPKYTVQLMHQLVESGADIIELGVPFSDPMADGPTIQRSSERALKHHVSLSDVLKLVIEFRKTNTNTPIVLMGYANPVEALGHVSFAAKAKDCGVDGVLIVDYPPEESGEWVQCLEQHQIDAIFLLSPTTHQQRIKQVAKIAKGYIYYVSLKGVTGASHLDLQDVGTKLKQLRQYISLPIGVGFGIRDGATAKAVAELADAVVVGSRIIEEIEKSSESDLLRNVGNQIKALRDAIDEN</sequence>
<dbReference type="OrthoDB" id="9804578at2"/>
<organism evidence="11 12">
    <name type="scientific">Nitrosomonas ureae</name>
    <dbReference type="NCBI Taxonomy" id="44577"/>
    <lineage>
        <taxon>Bacteria</taxon>
        <taxon>Pseudomonadati</taxon>
        <taxon>Pseudomonadota</taxon>
        <taxon>Betaproteobacteria</taxon>
        <taxon>Nitrosomonadales</taxon>
        <taxon>Nitrosomonadaceae</taxon>
        <taxon>Nitrosomonas</taxon>
    </lineage>
</organism>
<dbReference type="UniPathway" id="UPA00035">
    <property type="reaction ID" value="UER00044"/>
</dbReference>
<dbReference type="Proteomes" id="UP000236753">
    <property type="component" value="Unassembled WGS sequence"/>
</dbReference>